<proteinExistence type="predicted"/>
<name>A0ABQ1F1F2_9BACL</name>
<protein>
    <submittedName>
        <fullName evidence="1">Uncharacterized protein</fullName>
    </submittedName>
</protein>
<sequence>MVEIKMMVESIVRELLNAANRQEIKQPKVLYIFHDSTAHEAFTDHFIWLTNHDIHHDILFLDGEASSWLGKHQVECSGRGKIIASDEFAPSPLEVPQDYEGIVIPEIDLDNAARAALGMKGTIISEIIFSTLVQHKFVLIGDDISGLKRAERRTLKTLTLPKPYVNLFDYYKMELQMYGVEFGPLKKLAEMAVSKIRSTPARTEVGIQVADGAIVYKGRLVSADWVAREIKKKPFRTLQVGRKTIISALAKDMLQEKGITIDYTAEG</sequence>
<dbReference type="Proteomes" id="UP000615455">
    <property type="component" value="Unassembled WGS sequence"/>
</dbReference>
<accession>A0ABQ1F1F2</accession>
<comment type="caution">
    <text evidence="1">The sequence shown here is derived from an EMBL/GenBank/DDBJ whole genome shotgun (WGS) entry which is preliminary data.</text>
</comment>
<keyword evidence="2" id="KW-1185">Reference proteome</keyword>
<evidence type="ECO:0000313" key="1">
    <source>
        <dbReference type="EMBL" id="GFZ96358.1"/>
    </source>
</evidence>
<dbReference type="EMBL" id="BMHE01000031">
    <property type="protein sequence ID" value="GFZ96358.1"/>
    <property type="molecule type" value="Genomic_DNA"/>
</dbReference>
<reference evidence="2" key="1">
    <citation type="journal article" date="2019" name="Int. J. Syst. Evol. Microbiol.">
        <title>The Global Catalogue of Microorganisms (GCM) 10K type strain sequencing project: providing services to taxonomists for standard genome sequencing and annotation.</title>
        <authorList>
            <consortium name="The Broad Institute Genomics Platform"/>
            <consortium name="The Broad Institute Genome Sequencing Center for Infectious Disease"/>
            <person name="Wu L."/>
            <person name="Ma J."/>
        </authorList>
    </citation>
    <scope>NUCLEOTIDE SEQUENCE [LARGE SCALE GENOMIC DNA]</scope>
    <source>
        <strain evidence="2">CGMCC 1.15043</strain>
    </source>
</reference>
<evidence type="ECO:0000313" key="2">
    <source>
        <dbReference type="Proteomes" id="UP000615455"/>
    </source>
</evidence>
<gene>
    <name evidence="1" type="ORF">GCM10008018_48380</name>
</gene>
<organism evidence="1 2">
    <name type="scientific">Paenibacillus marchantiophytorum</name>
    <dbReference type="NCBI Taxonomy" id="1619310"/>
    <lineage>
        <taxon>Bacteria</taxon>
        <taxon>Bacillati</taxon>
        <taxon>Bacillota</taxon>
        <taxon>Bacilli</taxon>
        <taxon>Bacillales</taxon>
        <taxon>Paenibacillaceae</taxon>
        <taxon>Paenibacillus</taxon>
    </lineage>
</organism>